<evidence type="ECO:0000256" key="3">
    <source>
        <dbReference type="ARBA" id="ARBA00022448"/>
    </source>
</evidence>
<protein>
    <submittedName>
        <fullName evidence="11">Dipeptide/oligopeptide ABC transporter ATP-binding protein</fullName>
    </submittedName>
</protein>
<evidence type="ECO:0000256" key="6">
    <source>
        <dbReference type="ARBA" id="ARBA00022840"/>
    </source>
</evidence>
<dbReference type="PROSITE" id="PS50893">
    <property type="entry name" value="ABC_TRANSPORTER_2"/>
    <property type="match status" value="1"/>
</dbReference>
<dbReference type="GO" id="GO:0005886">
    <property type="term" value="C:plasma membrane"/>
    <property type="evidence" value="ECO:0007669"/>
    <property type="project" value="UniProtKB-SubCell"/>
</dbReference>
<dbReference type="CDD" id="cd03257">
    <property type="entry name" value="ABC_NikE_OppD_transporters"/>
    <property type="match status" value="1"/>
</dbReference>
<dbReference type="PANTHER" id="PTHR43297:SF2">
    <property type="entry name" value="DIPEPTIDE TRANSPORT ATP-BINDING PROTEIN DPPD"/>
    <property type="match status" value="1"/>
</dbReference>
<dbReference type="Proteomes" id="UP000239340">
    <property type="component" value="Plasmid pSfreNXT3a"/>
</dbReference>
<keyword evidence="4" id="KW-1003">Cell membrane</keyword>
<comment type="subcellular location">
    <subcellularLocation>
        <location evidence="1">Cell inner membrane</location>
        <topology evidence="1">Peripheral membrane protein</topology>
    </subcellularLocation>
</comment>
<evidence type="ECO:0000256" key="7">
    <source>
        <dbReference type="ARBA" id="ARBA00022970"/>
    </source>
</evidence>
<evidence type="ECO:0000259" key="10">
    <source>
        <dbReference type="PROSITE" id="PS50893"/>
    </source>
</evidence>
<dbReference type="PANTHER" id="PTHR43297">
    <property type="entry name" value="OLIGOPEPTIDE TRANSPORT ATP-BINDING PROTEIN APPD"/>
    <property type="match status" value="1"/>
</dbReference>
<dbReference type="SMART" id="SM00382">
    <property type="entry name" value="AAA"/>
    <property type="match status" value="1"/>
</dbReference>
<organism evidence="11 12">
    <name type="scientific">Rhizobium fredii</name>
    <name type="common">Sinorhizobium fredii</name>
    <dbReference type="NCBI Taxonomy" id="380"/>
    <lineage>
        <taxon>Bacteria</taxon>
        <taxon>Pseudomonadati</taxon>
        <taxon>Pseudomonadota</taxon>
        <taxon>Alphaproteobacteria</taxon>
        <taxon>Hyphomicrobiales</taxon>
        <taxon>Rhizobiaceae</taxon>
        <taxon>Sinorhizobium/Ensifer group</taxon>
        <taxon>Sinorhizobium</taxon>
    </lineage>
</organism>
<keyword evidence="7" id="KW-0029">Amino-acid transport</keyword>
<comment type="function">
    <text evidence="9">Probably part of a binding-protein-dependent transport system y4tOPQRS for a peptide. Probably responsible for energy coupling to the transport system.</text>
</comment>
<proteinExistence type="inferred from homology"/>
<dbReference type="PROSITE" id="PS00211">
    <property type="entry name" value="ABC_TRANSPORTER_1"/>
    <property type="match status" value="1"/>
</dbReference>
<gene>
    <name evidence="11" type="ORF">NXT3_PA00060</name>
</gene>
<evidence type="ECO:0000256" key="8">
    <source>
        <dbReference type="ARBA" id="ARBA00023136"/>
    </source>
</evidence>
<dbReference type="InterPro" id="IPR017871">
    <property type="entry name" value="ABC_transporter-like_CS"/>
</dbReference>
<dbReference type="GO" id="GO:0016887">
    <property type="term" value="F:ATP hydrolysis activity"/>
    <property type="evidence" value="ECO:0007669"/>
    <property type="project" value="InterPro"/>
</dbReference>
<dbReference type="FunFam" id="3.40.50.300:FF:000016">
    <property type="entry name" value="Oligopeptide ABC transporter ATP-binding component"/>
    <property type="match status" value="1"/>
</dbReference>
<dbReference type="NCBIfam" id="TIGR01727">
    <property type="entry name" value="oligo_HPY"/>
    <property type="match status" value="1"/>
</dbReference>
<evidence type="ECO:0000256" key="9">
    <source>
        <dbReference type="ARBA" id="ARBA00053953"/>
    </source>
</evidence>
<feature type="domain" description="ABC transporter" evidence="10">
    <location>
        <begin position="20"/>
        <end position="269"/>
    </location>
</feature>
<keyword evidence="11" id="KW-0614">Plasmid</keyword>
<dbReference type="InterPro" id="IPR003439">
    <property type="entry name" value="ABC_transporter-like_ATP-bd"/>
</dbReference>
<dbReference type="InterPro" id="IPR027417">
    <property type="entry name" value="P-loop_NTPase"/>
</dbReference>
<dbReference type="Gene3D" id="3.40.50.300">
    <property type="entry name" value="P-loop containing nucleotide triphosphate hydrolases"/>
    <property type="match status" value="1"/>
</dbReference>
<evidence type="ECO:0000256" key="2">
    <source>
        <dbReference type="ARBA" id="ARBA00005417"/>
    </source>
</evidence>
<evidence type="ECO:0000256" key="1">
    <source>
        <dbReference type="ARBA" id="ARBA00004417"/>
    </source>
</evidence>
<dbReference type="InterPro" id="IPR003593">
    <property type="entry name" value="AAA+_ATPase"/>
</dbReference>
<evidence type="ECO:0000313" key="12">
    <source>
        <dbReference type="Proteomes" id="UP000239340"/>
    </source>
</evidence>
<keyword evidence="5" id="KW-0547">Nucleotide-binding</keyword>
<keyword evidence="6 11" id="KW-0067">ATP-binding</keyword>
<keyword evidence="8" id="KW-0472">Membrane</keyword>
<evidence type="ECO:0000256" key="5">
    <source>
        <dbReference type="ARBA" id="ARBA00022741"/>
    </source>
</evidence>
<dbReference type="SUPFAM" id="SSF52540">
    <property type="entry name" value="P-loop containing nucleoside triphosphate hydrolases"/>
    <property type="match status" value="1"/>
</dbReference>
<geneLocation type="plasmid" evidence="12">
    <name>psfrenxt3a</name>
</geneLocation>
<dbReference type="GO" id="GO:0055085">
    <property type="term" value="P:transmembrane transport"/>
    <property type="evidence" value="ECO:0007669"/>
    <property type="project" value="UniProtKB-ARBA"/>
</dbReference>
<dbReference type="GO" id="GO:0005524">
    <property type="term" value="F:ATP binding"/>
    <property type="evidence" value="ECO:0007669"/>
    <property type="project" value="UniProtKB-KW"/>
</dbReference>
<dbReference type="EMBL" id="CP024308">
    <property type="protein sequence ID" value="AUX78355.1"/>
    <property type="molecule type" value="Genomic_DNA"/>
</dbReference>
<dbReference type="InterPro" id="IPR013563">
    <property type="entry name" value="Oligopep_ABC_C"/>
</dbReference>
<name>A0A2L0HA53_RHIFR</name>
<dbReference type="GO" id="GO:0015833">
    <property type="term" value="P:peptide transport"/>
    <property type="evidence" value="ECO:0007669"/>
    <property type="project" value="InterPro"/>
</dbReference>
<reference evidence="11 12" key="1">
    <citation type="submission" date="2017-10" db="EMBL/GenBank/DDBJ databases">
        <title>Analysis of the genome sequences of Rhizobium populations associated to common bean (phaseolus vulgaris).</title>
        <authorList>
            <person name="Bustos P."/>
            <person name="Santamaria R.I."/>
            <person name="Miranda-Sanchez F."/>
            <person name="Perez-Carrascal O."/>
            <person name="Juarez S."/>
            <person name="Lozano L."/>
            <person name="Martinez-Flores I."/>
            <person name="Vinuesa P."/>
            <person name="Martinez-Romero E."/>
            <person name="Cevallos M.A."/>
            <person name="Romero D."/>
            <person name="Davila G."/>
            <person name="Gonzalez V."/>
        </authorList>
    </citation>
    <scope>NUCLEOTIDE SEQUENCE [LARGE SCALE GENOMIC DNA]</scope>
    <source>
        <strain evidence="11 12">NXT3</strain>
        <plasmid evidence="12">Plasmid psfrenxt3a</plasmid>
    </source>
</reference>
<evidence type="ECO:0000256" key="4">
    <source>
        <dbReference type="ARBA" id="ARBA00022475"/>
    </source>
</evidence>
<sequence>MQTELLAPDRKSITVGDALLEVEGLQVTFGDASDPRAVRGVQGASFYVRAGETLGIVGESGCGKTMSAMAVIDLLPEFAKVTGGTISWKGRVLNAREARRLRGRSIALIPQDAMTALNPLLTVESQIAEVLRKHMGMRGSQVRSRIMQLLELVRIDEPARIAAQRPWQLSGGMAQRVVIAMALAAEPELIIADEPTTALDVTVQSEILALLHSLQTELHLALVMITHDLGVVAHMTNRTAVMYAGRVVETGPTRELFRAPAHPYTRGLIAATPHPFVRQEMVGIRGQAPLALVKEDGCSYRDRCDRATSACAVRPDLASHHTEEQRAVACWYAD</sequence>
<comment type="similarity">
    <text evidence="2">Belongs to the ABC transporter superfamily.</text>
</comment>
<dbReference type="Pfam" id="PF08352">
    <property type="entry name" value="oligo_HPY"/>
    <property type="match status" value="1"/>
</dbReference>
<dbReference type="AlphaFoldDB" id="A0A2L0HA53"/>
<dbReference type="InterPro" id="IPR050388">
    <property type="entry name" value="ABC_Ni/Peptide_Import"/>
</dbReference>
<dbReference type="GO" id="GO:0006865">
    <property type="term" value="P:amino acid transport"/>
    <property type="evidence" value="ECO:0007669"/>
    <property type="project" value="UniProtKB-KW"/>
</dbReference>
<dbReference type="Pfam" id="PF00005">
    <property type="entry name" value="ABC_tran"/>
    <property type="match status" value="1"/>
</dbReference>
<keyword evidence="3" id="KW-0813">Transport</keyword>
<dbReference type="RefSeq" id="WP_104840093.1">
    <property type="nucleotide sequence ID" value="NZ_CP024308.1"/>
</dbReference>
<accession>A0A2L0HA53</accession>
<evidence type="ECO:0000313" key="11">
    <source>
        <dbReference type="EMBL" id="AUX78355.1"/>
    </source>
</evidence>